<dbReference type="AlphaFoldDB" id="A0A4Y7KRT6"/>
<accession>A0A4Y7KRT6</accession>
<proteinExistence type="predicted"/>
<dbReference type="Gramene" id="RZC75566">
    <property type="protein sequence ID" value="RZC75566"/>
    <property type="gene ID" value="C5167_051051"/>
</dbReference>
<sequence length="66" mass="7417">MVERISSPIDKEVIGFEEICQGVLELGRGQKNRSLLLFKIVPLDALDKKLESSTPLRKIWSCSSTL</sequence>
<reference evidence="1 2" key="1">
    <citation type="journal article" date="2018" name="Science">
        <title>The opium poppy genome and morphinan production.</title>
        <authorList>
            <person name="Guo L."/>
            <person name="Winzer T."/>
            <person name="Yang X."/>
            <person name="Li Y."/>
            <person name="Ning Z."/>
            <person name="He Z."/>
            <person name="Teodor R."/>
            <person name="Lu Y."/>
            <person name="Bowser T.A."/>
            <person name="Graham I.A."/>
            <person name="Ye K."/>
        </authorList>
    </citation>
    <scope>NUCLEOTIDE SEQUENCE [LARGE SCALE GENOMIC DNA]</scope>
    <source>
        <strain evidence="2">cv. HN1</strain>
        <tissue evidence="1">Leaves</tissue>
    </source>
</reference>
<keyword evidence="2" id="KW-1185">Reference proteome</keyword>
<protein>
    <submittedName>
        <fullName evidence="1">Uncharacterized protein</fullName>
    </submittedName>
</protein>
<name>A0A4Y7KRT6_PAPSO</name>
<evidence type="ECO:0000313" key="2">
    <source>
        <dbReference type="Proteomes" id="UP000316621"/>
    </source>
</evidence>
<dbReference type="Proteomes" id="UP000316621">
    <property type="component" value="Chromosome 8"/>
</dbReference>
<organism evidence="1 2">
    <name type="scientific">Papaver somniferum</name>
    <name type="common">Opium poppy</name>
    <dbReference type="NCBI Taxonomy" id="3469"/>
    <lineage>
        <taxon>Eukaryota</taxon>
        <taxon>Viridiplantae</taxon>
        <taxon>Streptophyta</taxon>
        <taxon>Embryophyta</taxon>
        <taxon>Tracheophyta</taxon>
        <taxon>Spermatophyta</taxon>
        <taxon>Magnoliopsida</taxon>
        <taxon>Ranunculales</taxon>
        <taxon>Papaveraceae</taxon>
        <taxon>Papaveroideae</taxon>
        <taxon>Papaver</taxon>
    </lineage>
</organism>
<gene>
    <name evidence="1" type="ORF">C5167_051051</name>
</gene>
<dbReference type="EMBL" id="CM010722">
    <property type="protein sequence ID" value="RZC75566.1"/>
    <property type="molecule type" value="Genomic_DNA"/>
</dbReference>
<evidence type="ECO:0000313" key="1">
    <source>
        <dbReference type="EMBL" id="RZC75566.1"/>
    </source>
</evidence>